<feature type="binding site" evidence="7">
    <location>
        <position position="214"/>
    </location>
    <ligand>
        <name>Mg(2+)</name>
        <dbReference type="ChEBI" id="CHEBI:18420"/>
    </ligand>
</feature>
<evidence type="ECO:0000256" key="5">
    <source>
        <dbReference type="ARBA" id="ARBA00022989"/>
    </source>
</evidence>
<feature type="transmembrane region" description="Helical" evidence="8">
    <location>
        <begin position="185"/>
        <end position="203"/>
    </location>
</feature>
<comment type="caution">
    <text evidence="9">The sequence shown here is derived from an EMBL/GenBank/DDBJ whole genome shotgun (WGS) entry which is preliminary data.</text>
</comment>
<dbReference type="AlphaFoldDB" id="A0AAJ0U5D5"/>
<keyword evidence="3 9" id="KW-0808">Transferase</keyword>
<keyword evidence="5 8" id="KW-1133">Transmembrane helix</keyword>
<evidence type="ECO:0000256" key="2">
    <source>
        <dbReference type="ARBA" id="ARBA00022475"/>
    </source>
</evidence>
<protein>
    <submittedName>
        <fullName evidence="9">Glycosyl transferase</fullName>
    </submittedName>
</protein>
<comment type="cofactor">
    <cofactor evidence="7">
        <name>Mg(2+)</name>
        <dbReference type="ChEBI" id="CHEBI:18420"/>
    </cofactor>
</comment>
<dbReference type="PANTHER" id="PTHR22926">
    <property type="entry name" value="PHOSPHO-N-ACETYLMURAMOYL-PENTAPEPTIDE-TRANSFERASE"/>
    <property type="match status" value="1"/>
</dbReference>
<evidence type="ECO:0000256" key="7">
    <source>
        <dbReference type="PIRSR" id="PIRSR600715-1"/>
    </source>
</evidence>
<dbReference type="GO" id="GO:0044038">
    <property type="term" value="P:cell wall macromolecule biosynthetic process"/>
    <property type="evidence" value="ECO:0007669"/>
    <property type="project" value="TreeGrafter"/>
</dbReference>
<evidence type="ECO:0000313" key="10">
    <source>
        <dbReference type="Proteomes" id="UP001296776"/>
    </source>
</evidence>
<feature type="transmembrane region" description="Helical" evidence="8">
    <location>
        <begin position="237"/>
        <end position="258"/>
    </location>
</feature>
<dbReference type="CDD" id="cd06854">
    <property type="entry name" value="GT_WbpL_WbcO_like"/>
    <property type="match status" value="1"/>
</dbReference>
<comment type="subcellular location">
    <subcellularLocation>
        <location evidence="1">Cell membrane</location>
        <topology evidence="1">Multi-pass membrane protein</topology>
    </subcellularLocation>
</comment>
<accession>A0AAJ0U5D5</accession>
<evidence type="ECO:0000256" key="8">
    <source>
        <dbReference type="SAM" id="Phobius"/>
    </source>
</evidence>
<keyword evidence="4 8" id="KW-0812">Transmembrane</keyword>
<feature type="transmembrane region" description="Helical" evidence="8">
    <location>
        <begin position="50"/>
        <end position="70"/>
    </location>
</feature>
<feature type="binding site" evidence="7">
    <location>
        <position position="154"/>
    </location>
    <ligand>
        <name>Mg(2+)</name>
        <dbReference type="ChEBI" id="CHEBI:18420"/>
    </ligand>
</feature>
<dbReference type="GO" id="GO:0009103">
    <property type="term" value="P:lipopolysaccharide biosynthetic process"/>
    <property type="evidence" value="ECO:0007669"/>
    <property type="project" value="TreeGrafter"/>
</dbReference>
<evidence type="ECO:0000256" key="1">
    <source>
        <dbReference type="ARBA" id="ARBA00004651"/>
    </source>
</evidence>
<feature type="transmembrane region" description="Helical" evidence="8">
    <location>
        <begin position="133"/>
        <end position="154"/>
    </location>
</feature>
<feature type="transmembrane region" description="Helical" evidence="8">
    <location>
        <begin position="290"/>
        <end position="310"/>
    </location>
</feature>
<feature type="transmembrane region" description="Helical" evidence="8">
    <location>
        <begin position="161"/>
        <end position="179"/>
    </location>
</feature>
<dbReference type="Pfam" id="PF00953">
    <property type="entry name" value="Glycos_transf_4"/>
    <property type="match status" value="1"/>
</dbReference>
<keyword evidence="7" id="KW-0460">Magnesium</keyword>
<dbReference type="GO" id="GO:0046872">
    <property type="term" value="F:metal ion binding"/>
    <property type="evidence" value="ECO:0007669"/>
    <property type="project" value="UniProtKB-KW"/>
</dbReference>
<keyword evidence="6 8" id="KW-0472">Membrane</keyword>
<dbReference type="Proteomes" id="UP001296776">
    <property type="component" value="Unassembled WGS sequence"/>
</dbReference>
<feature type="transmembrane region" description="Helical" evidence="8">
    <location>
        <begin position="316"/>
        <end position="335"/>
    </location>
</feature>
<sequence>MDLIAAVPVLIAAVISITATAGLANRRWPVLQVLDQPNARSLHARPVPRSGGLAVLTGWLVALLLISVLVGLRPELAWLALAVMLVAAVSYWDDRHDLSTRTRLLVHLLAAGLLWLGGLRWDLLGLPGPLVPLPQWLALALTLLYLTWMINLYNFMDGMDGLAGTMSAVGFGALAWLGLAGGDLLYATTCAAVAAAAAGFLTGNLPPARIFLGDVGSSSLGLLAGGLTLWGASAELFPLWVGWLVFSPFIVDATWTLLRRAFRRERFWEAHRSHHYQRLVLAGWGHRRTLGWAAVLITAVAASALAAVDMTTAEQWQLIGAWGLVYLLIHLRVGLAERLQRG</sequence>
<dbReference type="InterPro" id="IPR000715">
    <property type="entry name" value="Glycosyl_transferase_4"/>
</dbReference>
<evidence type="ECO:0000256" key="3">
    <source>
        <dbReference type="ARBA" id="ARBA00022679"/>
    </source>
</evidence>
<keyword evidence="2" id="KW-1003">Cell membrane</keyword>
<reference evidence="9" key="1">
    <citation type="submission" date="2017-08" db="EMBL/GenBank/DDBJ databases">
        <authorList>
            <person name="Imhoff J.F."/>
            <person name="Rahn T."/>
            <person name="Kuenzel S."/>
            <person name="Neulinger S.C."/>
        </authorList>
    </citation>
    <scope>NUCLEOTIDE SEQUENCE</scope>
    <source>
        <strain evidence="9">DSM 11080</strain>
    </source>
</reference>
<dbReference type="GO" id="GO:0016780">
    <property type="term" value="F:phosphotransferase activity, for other substituted phosphate groups"/>
    <property type="evidence" value="ECO:0007669"/>
    <property type="project" value="InterPro"/>
</dbReference>
<gene>
    <name evidence="9" type="ORF">CKO40_13735</name>
</gene>
<evidence type="ECO:0000313" key="9">
    <source>
        <dbReference type="EMBL" id="MBK1705585.1"/>
    </source>
</evidence>
<evidence type="ECO:0000256" key="6">
    <source>
        <dbReference type="ARBA" id="ARBA00023136"/>
    </source>
</evidence>
<name>A0AAJ0U5D5_9GAMM</name>
<dbReference type="PANTHER" id="PTHR22926:SF3">
    <property type="entry name" value="UNDECAPRENYL-PHOSPHATE ALPHA-N-ACETYLGLUCOSAMINYL 1-PHOSPHATE TRANSFERASE"/>
    <property type="match status" value="1"/>
</dbReference>
<dbReference type="EMBL" id="NRSJ01000024">
    <property type="protein sequence ID" value="MBK1705585.1"/>
    <property type="molecule type" value="Genomic_DNA"/>
</dbReference>
<feature type="transmembrane region" description="Helical" evidence="8">
    <location>
        <begin position="210"/>
        <end position="231"/>
    </location>
</feature>
<dbReference type="RefSeq" id="WP_200346806.1">
    <property type="nucleotide sequence ID" value="NZ_NRSJ01000024.1"/>
</dbReference>
<dbReference type="GO" id="GO:0005886">
    <property type="term" value="C:plasma membrane"/>
    <property type="evidence" value="ECO:0007669"/>
    <property type="project" value="UniProtKB-SubCell"/>
</dbReference>
<keyword evidence="7" id="KW-0479">Metal-binding</keyword>
<organism evidence="9 10">
    <name type="scientific">Halochromatium glycolicum</name>
    <dbReference type="NCBI Taxonomy" id="85075"/>
    <lineage>
        <taxon>Bacteria</taxon>
        <taxon>Pseudomonadati</taxon>
        <taxon>Pseudomonadota</taxon>
        <taxon>Gammaproteobacteria</taxon>
        <taxon>Chromatiales</taxon>
        <taxon>Chromatiaceae</taxon>
        <taxon>Halochromatium</taxon>
    </lineage>
</organism>
<keyword evidence="10" id="KW-1185">Reference proteome</keyword>
<proteinExistence type="predicted"/>
<feature type="transmembrane region" description="Helical" evidence="8">
    <location>
        <begin position="104"/>
        <end position="121"/>
    </location>
</feature>
<reference evidence="9" key="2">
    <citation type="journal article" date="2020" name="Microorganisms">
        <title>Osmotic Adaptation and Compatible Solute Biosynthesis of Phototrophic Bacteria as Revealed from Genome Analyses.</title>
        <authorList>
            <person name="Imhoff J.F."/>
            <person name="Rahn T."/>
            <person name="Kunzel S."/>
            <person name="Keller A."/>
            <person name="Neulinger S.C."/>
        </authorList>
    </citation>
    <scope>NUCLEOTIDE SEQUENCE</scope>
    <source>
        <strain evidence="9">DSM 11080</strain>
    </source>
</reference>
<dbReference type="GO" id="GO:0071555">
    <property type="term" value="P:cell wall organization"/>
    <property type="evidence" value="ECO:0007669"/>
    <property type="project" value="TreeGrafter"/>
</dbReference>
<feature type="transmembrane region" description="Helical" evidence="8">
    <location>
        <begin position="6"/>
        <end position="24"/>
    </location>
</feature>
<evidence type="ECO:0000256" key="4">
    <source>
        <dbReference type="ARBA" id="ARBA00022692"/>
    </source>
</evidence>
<feature type="transmembrane region" description="Helical" evidence="8">
    <location>
        <begin position="76"/>
        <end position="92"/>
    </location>
</feature>